<evidence type="ECO:0000313" key="4">
    <source>
        <dbReference type="Proteomes" id="UP000045840"/>
    </source>
</evidence>
<proteinExistence type="predicted"/>
<reference evidence="1" key="3">
    <citation type="submission" date="2015-03" db="EMBL/GenBank/DDBJ databases">
        <authorList>
            <person name="Murphy D."/>
        </authorList>
    </citation>
    <scope>NUCLEOTIDE SEQUENCE [LARGE SCALE GENOMIC DNA]</scope>
    <source>
        <strain evidence="1">A125KOH2</strain>
    </source>
</reference>
<sequence>MFTDINSAIDEARFMKATTGHCHAVIQRPGGIMLVRKGWGKGMQALYTTKQDRFGTVNTDEQRAA</sequence>
<evidence type="ECO:0000313" key="1">
    <source>
        <dbReference type="EMBL" id="CNI65353.1"/>
    </source>
</evidence>
<name>A0A0T9RIW3_9GAMM</name>
<dbReference type="AlphaFoldDB" id="A0A0T9RIW3"/>
<dbReference type="RefSeq" id="WP_049615345.1">
    <property type="nucleotide sequence ID" value="NZ_CAWMMU010000070.1"/>
</dbReference>
<keyword evidence="3" id="KW-1185">Reference proteome</keyword>
<dbReference type="Proteomes" id="UP000044625">
    <property type="component" value="Unassembled WGS sequence"/>
</dbReference>
<protein>
    <submittedName>
        <fullName evidence="1">Uncharacterized protein</fullName>
    </submittedName>
</protein>
<organism evidence="1 4">
    <name type="scientific">Yersinia pekkanenii</name>
    <dbReference type="NCBI Taxonomy" id="1288385"/>
    <lineage>
        <taxon>Bacteria</taxon>
        <taxon>Pseudomonadati</taxon>
        <taxon>Pseudomonadota</taxon>
        <taxon>Gammaproteobacteria</taxon>
        <taxon>Enterobacterales</taxon>
        <taxon>Yersiniaceae</taxon>
        <taxon>Yersinia</taxon>
    </lineage>
</organism>
<reference evidence="4" key="2">
    <citation type="submission" date="2015-03" db="EMBL/GenBank/DDBJ databases">
        <authorList>
            <consortium name="Pathogen Informatics"/>
        </authorList>
    </citation>
    <scope>NUCLEOTIDE SEQUENCE [LARGE SCALE GENOMIC DNA]</scope>
    <source>
        <strain evidence="4">A125KOH2</strain>
    </source>
</reference>
<gene>
    <name evidence="1" type="ORF">ERS008529_04601</name>
    <name evidence="2" type="ORF">ERS137968_04737</name>
</gene>
<dbReference type="EMBL" id="CWJL01000070">
    <property type="protein sequence ID" value="CRY69585.1"/>
    <property type="molecule type" value="Genomic_DNA"/>
</dbReference>
<dbReference type="Proteomes" id="UP000045840">
    <property type="component" value="Unassembled WGS sequence"/>
</dbReference>
<dbReference type="STRING" id="1288385.ERS137968_04737"/>
<dbReference type="OrthoDB" id="6445733at2"/>
<evidence type="ECO:0000313" key="2">
    <source>
        <dbReference type="EMBL" id="CRY69585.1"/>
    </source>
</evidence>
<dbReference type="EMBL" id="CQAZ01000089">
    <property type="protein sequence ID" value="CNI65353.1"/>
    <property type="molecule type" value="Genomic_DNA"/>
</dbReference>
<evidence type="ECO:0000313" key="3">
    <source>
        <dbReference type="Proteomes" id="UP000044625"/>
    </source>
</evidence>
<accession>A0A0T9RIW3</accession>
<reference evidence="2 3" key="1">
    <citation type="submission" date="2015-03" db="EMBL/GenBank/DDBJ databases">
        <authorList>
            <consortium name="Pathogen Informatics"/>
            <person name="Murphy D."/>
        </authorList>
    </citation>
    <scope>NUCLEOTIDE SEQUENCE [LARGE SCALE GENOMIC DNA]</scope>
    <source>
        <strain evidence="2">Type strain: CIP110230</strain>
        <strain evidence="3">type strain: CIP110230</strain>
    </source>
</reference>